<keyword evidence="1" id="KW-0732">Signal</keyword>
<dbReference type="Proteomes" id="UP000254927">
    <property type="component" value="Unassembled WGS sequence"/>
</dbReference>
<organism evidence="2 3">
    <name type="scientific">Neisseria elongata</name>
    <dbReference type="NCBI Taxonomy" id="495"/>
    <lineage>
        <taxon>Bacteria</taxon>
        <taxon>Pseudomonadati</taxon>
        <taxon>Pseudomonadota</taxon>
        <taxon>Betaproteobacteria</taxon>
        <taxon>Neisseriales</taxon>
        <taxon>Neisseriaceae</taxon>
        <taxon>Neisseria</taxon>
    </lineage>
</organism>
<gene>
    <name evidence="2" type="ORF">NCTC10660_00586</name>
</gene>
<accession>A0A378TW27</accession>
<evidence type="ECO:0000313" key="3">
    <source>
        <dbReference type="Proteomes" id="UP000254927"/>
    </source>
</evidence>
<dbReference type="AlphaFoldDB" id="A0A378TW27"/>
<evidence type="ECO:0000256" key="1">
    <source>
        <dbReference type="SAM" id="SignalP"/>
    </source>
</evidence>
<dbReference type="RefSeq" id="WP_240317890.1">
    <property type="nucleotide sequence ID" value="NZ_CP031252.1"/>
</dbReference>
<proteinExistence type="predicted"/>
<reference evidence="2 3" key="1">
    <citation type="submission" date="2018-06" db="EMBL/GenBank/DDBJ databases">
        <authorList>
            <consortium name="Pathogen Informatics"/>
            <person name="Doyle S."/>
        </authorList>
    </citation>
    <scope>NUCLEOTIDE SEQUENCE [LARGE SCALE GENOMIC DNA]</scope>
    <source>
        <strain evidence="2 3">NCTC10660</strain>
    </source>
</reference>
<sequence length="140" mass="14690">MKKILLFAAAASISAASAAGLSFQDLKKLETVDGYTAYGMQSELTQEAYILVDGGEKDGQIASINLNSVLGGEAGFAIVKGKTLAEYADNSDRAEFYQTQCADKTVRRMNAPNQALGAPIPFAKLNGVGKVAADYSCLGK</sequence>
<feature type="signal peptide" evidence="1">
    <location>
        <begin position="1"/>
        <end position="18"/>
    </location>
</feature>
<evidence type="ECO:0000313" key="2">
    <source>
        <dbReference type="EMBL" id="STZ67116.1"/>
    </source>
</evidence>
<name>A0A378TW27_NEIEL</name>
<evidence type="ECO:0008006" key="4">
    <source>
        <dbReference type="Google" id="ProtNLM"/>
    </source>
</evidence>
<protein>
    <recommendedName>
        <fullName evidence="4">Lipoprotein</fullName>
    </recommendedName>
</protein>
<dbReference type="GeneID" id="93353364"/>
<dbReference type="EMBL" id="UGQW01000002">
    <property type="protein sequence ID" value="STZ67116.1"/>
    <property type="molecule type" value="Genomic_DNA"/>
</dbReference>
<feature type="chain" id="PRO_5016631423" description="Lipoprotein" evidence="1">
    <location>
        <begin position="19"/>
        <end position="140"/>
    </location>
</feature>